<dbReference type="EMBL" id="MU274939">
    <property type="protein sequence ID" value="KAI0084684.1"/>
    <property type="molecule type" value="Genomic_DNA"/>
</dbReference>
<name>A0ACB8TS80_9APHY</name>
<evidence type="ECO:0000313" key="2">
    <source>
        <dbReference type="Proteomes" id="UP001055072"/>
    </source>
</evidence>
<proteinExistence type="predicted"/>
<protein>
    <submittedName>
        <fullName evidence="1">Exocyst complex component Sec5-domain-containing protein</fullName>
    </submittedName>
</protein>
<reference evidence="1" key="1">
    <citation type="journal article" date="2021" name="Environ. Microbiol.">
        <title>Gene family expansions and transcriptome signatures uncover fungal adaptations to wood decay.</title>
        <authorList>
            <person name="Hage H."/>
            <person name="Miyauchi S."/>
            <person name="Viragh M."/>
            <person name="Drula E."/>
            <person name="Min B."/>
            <person name="Chaduli D."/>
            <person name="Navarro D."/>
            <person name="Favel A."/>
            <person name="Norest M."/>
            <person name="Lesage-Meessen L."/>
            <person name="Balint B."/>
            <person name="Merenyi Z."/>
            <person name="de Eugenio L."/>
            <person name="Morin E."/>
            <person name="Martinez A.T."/>
            <person name="Baldrian P."/>
            <person name="Stursova M."/>
            <person name="Martinez M.J."/>
            <person name="Novotny C."/>
            <person name="Magnuson J.K."/>
            <person name="Spatafora J.W."/>
            <person name="Maurice S."/>
            <person name="Pangilinan J."/>
            <person name="Andreopoulos W."/>
            <person name="LaButti K."/>
            <person name="Hundley H."/>
            <person name="Na H."/>
            <person name="Kuo A."/>
            <person name="Barry K."/>
            <person name="Lipzen A."/>
            <person name="Henrissat B."/>
            <person name="Riley R."/>
            <person name="Ahrendt S."/>
            <person name="Nagy L.G."/>
            <person name="Grigoriev I.V."/>
            <person name="Martin F."/>
            <person name="Rosso M.N."/>
        </authorList>
    </citation>
    <scope>NUCLEOTIDE SEQUENCE</scope>
    <source>
        <strain evidence="1">CBS 384.51</strain>
    </source>
</reference>
<keyword evidence="2" id="KW-1185">Reference proteome</keyword>
<gene>
    <name evidence="1" type="ORF">BDY19DRAFT_997423</name>
</gene>
<comment type="caution">
    <text evidence="1">The sequence shown here is derived from an EMBL/GenBank/DDBJ whole genome shotgun (WGS) entry which is preliminary data.</text>
</comment>
<sequence>MTKLNFDIDDATLLKTYKLSTATPTKWEETEEEIDEAVLMSPSGSSGEYDGDPLGLGATVDLRNLDLETRSAILISSKSFTPKTFLSVVHPNATYQDLSSGIAHLQAAIDSRSEAVRVLVEENFDRFVAVKASTDALYAEMREGLLADDTEFATRQVRDHLKNGAQKADQVFLPVLENALKAQKLRTTLGVFERSKFFFNLPSSLMEAIEAGRYEAALRDYKKGKFLLESRPGQLVPIGSTKDGQRSAAAEQQQKRILDKVWSMVERVMGEMRKQLNVQLEEPSRSVEEQEKTLEILSELSPNEEHVWAYFDAQHKYILVGMRDTYQTATNAIRAAHEKATASVNAPEVLTSAITAQLRLCLAALESKQPDTVLLQAGGQDVWQAVLTMVKNVSEVMLSSLPNFWKICRSFLDGRFKRNVSSASRRSPTQVRTMALEIIKQYIVLFSEFFMLSDAAVVTNSPGPDGTPTPPLLPRDSNALTTMHHLLKILGEIQETVNEVNGMEISSEASSSLKGFLESVRWKFEDILVHNWLRDANVFYHLENWRESMTDPYTTVYLSQIRTFQRQMTTGAFKIAGGVDLSGSSASASRLIKQNAISLIFVSKITKAFLDTVYAFLDGLVHLASDESPDVEIKPPKADITDLTATNSLELLDIHNPDTRLLLVISNFGHLSRSVIPSMLNELESALGTSLQDDKQTLNAVVHELDKTLFESYVKPKSAILQSIVRGGVLDGAVDWYDTPLPKEIRPYIFDVLIYLVGVHAQVSAAAAALLDRTLNALVEDIADEALRCFRQVKKFGMGGMLRATLEIEFLHQTLARYVKPSAAKTLSELYNRISKAYEPPKDNTEDIQTHLDSVKKTLAETRRATGIEFLCFRQTKPRDKGTSSKSATAKDKGGRDG</sequence>
<organism evidence="1 2">
    <name type="scientific">Irpex rosettiformis</name>
    <dbReference type="NCBI Taxonomy" id="378272"/>
    <lineage>
        <taxon>Eukaryota</taxon>
        <taxon>Fungi</taxon>
        <taxon>Dikarya</taxon>
        <taxon>Basidiomycota</taxon>
        <taxon>Agaricomycotina</taxon>
        <taxon>Agaricomycetes</taxon>
        <taxon>Polyporales</taxon>
        <taxon>Irpicaceae</taxon>
        <taxon>Irpex</taxon>
    </lineage>
</organism>
<evidence type="ECO:0000313" key="1">
    <source>
        <dbReference type="EMBL" id="KAI0084684.1"/>
    </source>
</evidence>
<dbReference type="Proteomes" id="UP001055072">
    <property type="component" value="Unassembled WGS sequence"/>
</dbReference>
<accession>A0ACB8TS80</accession>